<dbReference type="RefSeq" id="WP_190706000.1">
    <property type="nucleotide sequence ID" value="NZ_JAMPKX010000008.1"/>
</dbReference>
<dbReference type="Proteomes" id="UP001482513">
    <property type="component" value="Unassembled WGS sequence"/>
</dbReference>
<organism evidence="2 3">
    <name type="scientific">Leptolyngbya subtilissima DQ-A4</name>
    <dbReference type="NCBI Taxonomy" id="2933933"/>
    <lineage>
        <taxon>Bacteria</taxon>
        <taxon>Bacillati</taxon>
        <taxon>Cyanobacteriota</taxon>
        <taxon>Cyanophyceae</taxon>
        <taxon>Leptolyngbyales</taxon>
        <taxon>Leptolyngbyaceae</taxon>
        <taxon>Leptolyngbya group</taxon>
        <taxon>Leptolyngbya</taxon>
    </lineage>
</organism>
<gene>
    <name evidence="2" type="ORF">NC992_16810</name>
</gene>
<keyword evidence="1" id="KW-0812">Transmembrane</keyword>
<feature type="transmembrane region" description="Helical" evidence="1">
    <location>
        <begin position="201"/>
        <end position="222"/>
    </location>
</feature>
<evidence type="ECO:0000256" key="1">
    <source>
        <dbReference type="SAM" id="Phobius"/>
    </source>
</evidence>
<name>A0ABV0K748_9CYAN</name>
<evidence type="ECO:0000313" key="3">
    <source>
        <dbReference type="Proteomes" id="UP001482513"/>
    </source>
</evidence>
<feature type="transmembrane region" description="Helical" evidence="1">
    <location>
        <begin position="32"/>
        <end position="53"/>
    </location>
</feature>
<keyword evidence="3" id="KW-1185">Reference proteome</keyword>
<dbReference type="EMBL" id="JAMPKX010000008">
    <property type="protein sequence ID" value="MEP0948548.1"/>
    <property type="molecule type" value="Genomic_DNA"/>
</dbReference>
<proteinExistence type="predicted"/>
<protein>
    <submittedName>
        <fullName evidence="2">Uncharacterized protein</fullName>
    </submittedName>
</protein>
<sequence>MAALSRPRRSTNGREFSKHDARRLRRRWFERIMATMALLNLVLVIGDLSYIPLRDLYLRLLPGLTTWYGETFKGIEPHRFTANYLDTVDALEEQVSQTGLTSAQAQSILSDLQQQSRAMISENPFQIANRSGNLEQIKNEMRDRIGLESATESMTEFWSVDHLSEAGFSAEMAFFRSEVQPLVETNFFRRIAVHGGFVNQFWLIDIWFNLLFGLELLARSVYLDRRYKNFTWRDAILWRWYDILLLIPFSALRLPWLALARLIPVTIRINQSNLINLEPIQSRISRFVISQVAVEITEIVVLRIIDQMQSLVRDGSVAKTLLAPKPQRYIDVGGVNELEVISQRLAALTVYNVLPQVKPEVDALLKHTVTQAFDRTPGYQGFRQLPGIGDLPDQLTEQVVSQLSANLYDAVKGALEDKSGGDLTQALVQKLGETFRAQLKENENIEEIEALVVDFLEEFKLNYVKRLATADVDRLIEERYQLYNVSQGNLKGDR</sequence>
<feature type="transmembrane region" description="Helical" evidence="1">
    <location>
        <begin position="243"/>
        <end position="263"/>
    </location>
</feature>
<keyword evidence="1" id="KW-0472">Membrane</keyword>
<evidence type="ECO:0000313" key="2">
    <source>
        <dbReference type="EMBL" id="MEP0948548.1"/>
    </source>
</evidence>
<keyword evidence="1" id="KW-1133">Transmembrane helix</keyword>
<accession>A0ABV0K748</accession>
<reference evidence="2 3" key="1">
    <citation type="submission" date="2022-04" db="EMBL/GenBank/DDBJ databases">
        <title>Positive selection, recombination, and allopatry shape intraspecific diversity of widespread and dominant cyanobacteria.</title>
        <authorList>
            <person name="Wei J."/>
            <person name="Shu W."/>
            <person name="Hu C."/>
        </authorList>
    </citation>
    <scope>NUCLEOTIDE SEQUENCE [LARGE SCALE GENOMIC DNA]</scope>
    <source>
        <strain evidence="2 3">DQ-A4</strain>
    </source>
</reference>
<comment type="caution">
    <text evidence="2">The sequence shown here is derived from an EMBL/GenBank/DDBJ whole genome shotgun (WGS) entry which is preliminary data.</text>
</comment>